<proteinExistence type="predicted"/>
<dbReference type="AlphaFoldDB" id="A0A4U8WBI8"/>
<gene>
    <name evidence="1" type="ORF">NCTC12078_01658</name>
</gene>
<dbReference type="Proteomes" id="UP000290013">
    <property type="component" value="Chromosome"/>
</dbReference>
<evidence type="ECO:0000313" key="1">
    <source>
        <dbReference type="EMBL" id="VFB03642.1"/>
    </source>
</evidence>
<dbReference type="EMBL" id="LR215974">
    <property type="protein sequence ID" value="VFB03642.1"/>
    <property type="molecule type" value="Genomic_DNA"/>
</dbReference>
<dbReference type="KEGG" id="ctai:NCTC12078_01658"/>
<reference evidence="1 2" key="1">
    <citation type="submission" date="2019-02" db="EMBL/GenBank/DDBJ databases">
        <authorList>
            <consortium name="Pathogen Informatics"/>
        </authorList>
    </citation>
    <scope>NUCLEOTIDE SEQUENCE [LARGE SCALE GENOMIC DNA]</scope>
    <source>
        <strain evidence="1 2">3012STDY6944375</strain>
    </source>
</reference>
<name>A0A4U8WBI8_9FLAO</name>
<accession>A0A4U8WBI8</accession>
<sequence length="139" mass="15386">MEFLGNLKEYFDSAGDKMGGAGYGTFAIDNLKTIKDTVEKFKKFNPSLASVVGAITGVIGTSINMEGDRFSQLMDIYKNADYRYDQLHKRNPMLDKGVTVNVNVVIGTNGGGGYTDIKIYDISTHRYLSGGKIIHRNYK</sequence>
<dbReference type="RefSeq" id="WP_130914201.1">
    <property type="nucleotide sequence ID" value="NZ_LR215974.1"/>
</dbReference>
<protein>
    <submittedName>
        <fullName evidence="1">Uncharacterized protein</fullName>
    </submittedName>
</protein>
<evidence type="ECO:0000313" key="2">
    <source>
        <dbReference type="Proteomes" id="UP000290013"/>
    </source>
</evidence>
<organism evidence="1 2">
    <name type="scientific">Chryseobacterium taihuense</name>
    <dbReference type="NCBI Taxonomy" id="1141221"/>
    <lineage>
        <taxon>Bacteria</taxon>
        <taxon>Pseudomonadati</taxon>
        <taxon>Bacteroidota</taxon>
        <taxon>Flavobacteriia</taxon>
        <taxon>Flavobacteriales</taxon>
        <taxon>Weeksellaceae</taxon>
        <taxon>Chryseobacterium group</taxon>
        <taxon>Chryseobacterium</taxon>
    </lineage>
</organism>